<proteinExistence type="predicted"/>
<dbReference type="Proteomes" id="UP000242715">
    <property type="component" value="Unassembled WGS sequence"/>
</dbReference>
<sequence>MHFDVTDAIVEDDLTTVISLINQTVKCVAAHKPRMLPLFVFSGCEEVANVDEDVANVVANLGEEMADEGEEVADEDEYEEVTDEDEEE</sequence>
<dbReference type="EMBL" id="DF973736">
    <property type="protein sequence ID" value="GAU38933.1"/>
    <property type="molecule type" value="Genomic_DNA"/>
</dbReference>
<dbReference type="AlphaFoldDB" id="A0A2Z6NA03"/>
<feature type="region of interest" description="Disordered" evidence="1">
    <location>
        <begin position="65"/>
        <end position="88"/>
    </location>
</feature>
<evidence type="ECO:0000313" key="2">
    <source>
        <dbReference type="EMBL" id="GAU38933.1"/>
    </source>
</evidence>
<keyword evidence="3" id="KW-1185">Reference proteome</keyword>
<organism evidence="2 3">
    <name type="scientific">Trifolium subterraneum</name>
    <name type="common">Subterranean clover</name>
    <dbReference type="NCBI Taxonomy" id="3900"/>
    <lineage>
        <taxon>Eukaryota</taxon>
        <taxon>Viridiplantae</taxon>
        <taxon>Streptophyta</taxon>
        <taxon>Embryophyta</taxon>
        <taxon>Tracheophyta</taxon>
        <taxon>Spermatophyta</taxon>
        <taxon>Magnoliopsida</taxon>
        <taxon>eudicotyledons</taxon>
        <taxon>Gunneridae</taxon>
        <taxon>Pentapetalae</taxon>
        <taxon>rosids</taxon>
        <taxon>fabids</taxon>
        <taxon>Fabales</taxon>
        <taxon>Fabaceae</taxon>
        <taxon>Papilionoideae</taxon>
        <taxon>50 kb inversion clade</taxon>
        <taxon>NPAAA clade</taxon>
        <taxon>Hologalegina</taxon>
        <taxon>IRL clade</taxon>
        <taxon>Trifolieae</taxon>
        <taxon>Trifolium</taxon>
    </lineage>
</organism>
<protein>
    <submittedName>
        <fullName evidence="2">Uncharacterized protein</fullName>
    </submittedName>
</protein>
<evidence type="ECO:0000313" key="3">
    <source>
        <dbReference type="Proteomes" id="UP000242715"/>
    </source>
</evidence>
<name>A0A2Z6NA03_TRISU</name>
<reference evidence="3" key="1">
    <citation type="journal article" date="2017" name="Front. Plant Sci.">
        <title>Climate Clever Clovers: New Paradigm to Reduce the Environmental Footprint of Ruminants by Breeding Low Methanogenic Forages Utilizing Haplotype Variation.</title>
        <authorList>
            <person name="Kaur P."/>
            <person name="Appels R."/>
            <person name="Bayer P.E."/>
            <person name="Keeble-Gagnere G."/>
            <person name="Wang J."/>
            <person name="Hirakawa H."/>
            <person name="Shirasawa K."/>
            <person name="Vercoe P."/>
            <person name="Stefanova K."/>
            <person name="Durmic Z."/>
            <person name="Nichols P."/>
            <person name="Revell C."/>
            <person name="Isobe S.N."/>
            <person name="Edwards D."/>
            <person name="Erskine W."/>
        </authorList>
    </citation>
    <scope>NUCLEOTIDE SEQUENCE [LARGE SCALE GENOMIC DNA]</scope>
    <source>
        <strain evidence="3">cv. Daliak</strain>
    </source>
</reference>
<evidence type="ECO:0000256" key="1">
    <source>
        <dbReference type="SAM" id="MobiDB-lite"/>
    </source>
</evidence>
<accession>A0A2Z6NA03</accession>
<gene>
    <name evidence="2" type="ORF">TSUD_119990</name>
</gene>